<name>A0ACA9YC75_9ASCO</name>
<dbReference type="EMBL" id="CALSDN010000009">
    <property type="protein sequence ID" value="CAH6722294.1"/>
    <property type="molecule type" value="Genomic_DNA"/>
</dbReference>
<accession>A0ACA9YC75</accession>
<organism evidence="1 2">
    <name type="scientific">[Candida] jaroonii</name>
    <dbReference type="NCBI Taxonomy" id="467808"/>
    <lineage>
        <taxon>Eukaryota</taxon>
        <taxon>Fungi</taxon>
        <taxon>Dikarya</taxon>
        <taxon>Ascomycota</taxon>
        <taxon>Saccharomycotina</taxon>
        <taxon>Pichiomycetes</taxon>
        <taxon>Debaryomycetaceae</taxon>
        <taxon>Yamadazyma</taxon>
    </lineage>
</organism>
<proteinExistence type="predicted"/>
<protein>
    <submittedName>
        <fullName evidence="1">U3 small nucleolar RNA-associated protein 14</fullName>
    </submittedName>
</protein>
<gene>
    <name evidence="1" type="ORF">CLIB1444_09S00386</name>
</gene>
<dbReference type="Proteomes" id="UP001152531">
    <property type="component" value="Unassembled WGS sequence"/>
</dbReference>
<comment type="caution">
    <text evidence="1">The sequence shown here is derived from an EMBL/GenBank/DDBJ whole genome shotgun (WGS) entry which is preliminary data.</text>
</comment>
<evidence type="ECO:0000313" key="2">
    <source>
        <dbReference type="Proteomes" id="UP001152531"/>
    </source>
</evidence>
<reference evidence="1" key="1">
    <citation type="submission" date="2022-06" db="EMBL/GenBank/DDBJ databases">
        <authorList>
            <person name="Legras J.-L."/>
            <person name="Devillers H."/>
            <person name="Grondin C."/>
        </authorList>
    </citation>
    <scope>NUCLEOTIDE SEQUENCE</scope>
    <source>
        <strain evidence="1">CLIB 1444</strain>
    </source>
</reference>
<keyword evidence="2" id="KW-1185">Reference proteome</keyword>
<evidence type="ECO:0000313" key="1">
    <source>
        <dbReference type="EMBL" id="CAH6722294.1"/>
    </source>
</evidence>
<sequence length="855" mass="98399">MAKKGGKSKSKRSNQKILNAFEIAERQENASNSEDENSGNESDNFQDGVMDARKFLNQKSGDFEDEEIDSDEALGSDDDYDVMNSKFSQTLRDKAKKLKTKNKQRSKGEEVSSDSEDEAYDSIDEGELVGLSEAWDMDDADLKKFESQGSKNKDIVLDDNWESESSQDEEEDDDEDDEDDEEEESEEESENESDIFDASDDEDVDLSNTVSQLKSKLKKPRKETKKLISESIEESEFNIPTTNKLSISDMMAAVDGATSKDAILIEEEAKALDAPLPRNIQKRHERKAAYEITKEEVSKWEDVVQQNRQAEVLKFPLNPTVKHNDSAITFKSDNVPINDMEKQVHDLLEKSALIDEKKEATFEELAMAKLSPEDLKKRTNELRLMRELMFRDEARARRIKKIKSKTFRKIKKKERLREQALVEGSDDSDKEDHDRKRAEERMNLKHKTQSKWAKSMIKSGLTKDASNRQELEEMLRQGERLRSKQLGYEDGEQSDDDISDIKQEYKDDEDQSEIKSKLGKGVLAMDFMKNAEERKKTENLQELENLRKMEMGEDIEFEDANAVNKVINQGRRIYTPAAANIKDDVNEMNEEIRKEIEEDQSRNLVNQLSKKSIKVVANKESKEPKESKESKEPEPKESVEVEANPWLSTGEVKKSSKAKIIDKDSSREAKAAAKIKNRTKKTQISDEFIDMDENLDIDVNDDDNDEFKQQDLIKEAFAGDNVVSEFKKEKRKVIKDEDDQEEDLTLPGWGDWAGGNKKSKKRKIVRTINGVAQKDKRQDKNMKNVIINERVNKKNSKYQSSEVPYGFESKEQYERSLRMPVGQEWTSRETHQKLTMPRIITKQGSVIDPLKAPFK</sequence>